<dbReference type="NCBIfam" id="NF045597">
    <property type="entry name" value="TudS_rel_CD3072"/>
    <property type="match status" value="1"/>
</dbReference>
<dbReference type="InterPro" id="IPR054648">
    <property type="entry name" value="TudS-rel"/>
</dbReference>
<sequence>MQIRSTYSHTISSKELIFMFDTDNRSKRILFMSHCLLNQNAKLNHLASRPSALPLVMGEIINSGVGIVQMPCPELLGLGIDRQCVKDTTIDDIKSEKTRVAKLMANQKQLCVDLAKHVILQLKQYKKYNFEIVGILGVNMSPTCGVETTWADDQEVVGNGIFIKTLKEELAKENIQINFTGIIPPQIEDSVKRVKSFLKK</sequence>
<name>A0ABS1GA30_9GAMM</name>
<reference evidence="1 2" key="1">
    <citation type="submission" date="2020-08" db="EMBL/GenBank/DDBJ databases">
        <title>Comparative genomics of Francisella species.</title>
        <authorList>
            <person name="Sahl J."/>
            <person name="Sjodin A."/>
            <person name="Wagner D."/>
            <person name="Forsman M."/>
        </authorList>
    </citation>
    <scope>NUCLEOTIDE SEQUENCE [LARGE SCALE GENOMIC DNA]</scope>
    <source>
        <strain evidence="1 2">F1093</strain>
    </source>
</reference>
<keyword evidence="2" id="KW-1185">Reference proteome</keyword>
<gene>
    <name evidence="1" type="ORF">IBE52_00575</name>
</gene>
<dbReference type="EMBL" id="JACTSG010000001">
    <property type="protein sequence ID" value="MBK2301404.1"/>
    <property type="molecule type" value="Genomic_DNA"/>
</dbReference>
<proteinExistence type="predicted"/>
<accession>A0ABS1GA30</accession>
<evidence type="ECO:0000313" key="2">
    <source>
        <dbReference type="Proteomes" id="UP000760407"/>
    </source>
</evidence>
<protein>
    <submittedName>
        <fullName evidence="1">DUF523 domain-containing protein</fullName>
    </submittedName>
</protein>
<organism evidence="1 2">
    <name type="scientific">Francisella philomiragia</name>
    <dbReference type="NCBI Taxonomy" id="28110"/>
    <lineage>
        <taxon>Bacteria</taxon>
        <taxon>Pseudomonadati</taxon>
        <taxon>Pseudomonadota</taxon>
        <taxon>Gammaproteobacteria</taxon>
        <taxon>Thiotrichales</taxon>
        <taxon>Francisellaceae</taxon>
        <taxon>Francisella</taxon>
    </lineage>
</organism>
<dbReference type="Proteomes" id="UP000760407">
    <property type="component" value="Unassembled WGS sequence"/>
</dbReference>
<comment type="caution">
    <text evidence="1">The sequence shown here is derived from an EMBL/GenBank/DDBJ whole genome shotgun (WGS) entry which is preliminary data.</text>
</comment>
<evidence type="ECO:0000313" key="1">
    <source>
        <dbReference type="EMBL" id="MBK2301404.1"/>
    </source>
</evidence>